<feature type="domain" description="HTH araC/xylS-type" evidence="4">
    <location>
        <begin position="223"/>
        <end position="321"/>
    </location>
</feature>
<protein>
    <submittedName>
        <fullName evidence="5">Helix-turn-helix domain-containing protein</fullName>
    </submittedName>
</protein>
<dbReference type="PANTHER" id="PTHR47893">
    <property type="entry name" value="REGULATORY PROTEIN PCHR"/>
    <property type="match status" value="1"/>
</dbReference>
<dbReference type="InterPro" id="IPR018062">
    <property type="entry name" value="HTH_AraC-typ_CS"/>
</dbReference>
<keyword evidence="6" id="KW-1185">Reference proteome</keyword>
<keyword evidence="3" id="KW-0804">Transcription</keyword>
<dbReference type="SMART" id="SM00342">
    <property type="entry name" value="HTH_ARAC"/>
    <property type="match status" value="1"/>
</dbReference>
<dbReference type="Pfam" id="PF12833">
    <property type="entry name" value="HTH_18"/>
    <property type="match status" value="1"/>
</dbReference>
<evidence type="ECO:0000256" key="1">
    <source>
        <dbReference type="ARBA" id="ARBA00023015"/>
    </source>
</evidence>
<dbReference type="PANTHER" id="PTHR47893:SF1">
    <property type="entry name" value="REGULATORY PROTEIN PCHR"/>
    <property type="match status" value="1"/>
</dbReference>
<keyword evidence="1" id="KW-0805">Transcription regulation</keyword>
<dbReference type="Gene3D" id="1.10.10.60">
    <property type="entry name" value="Homeodomain-like"/>
    <property type="match status" value="2"/>
</dbReference>
<gene>
    <name evidence="5" type="ORF">ACFSR3_06170</name>
</gene>
<dbReference type="EMBL" id="JBHUMD010000007">
    <property type="protein sequence ID" value="MFD2601635.1"/>
    <property type="molecule type" value="Genomic_DNA"/>
</dbReference>
<keyword evidence="2" id="KW-0238">DNA-binding</keyword>
<sequence>MKNNGDRYKNDFGYAYENEQCTGSDIPFSAIGNTLVRKIDFDGIRFLYGKLKFIRPIPVQVVNDAPYIVMFFSLAGSRDSYFTESNNRSSVGAGYHNLYYIPDNKFFIEPSQTDEENIYVQVQFTEEYFRRFTPADHSMLSAFVKKIENREFSLLSFGNMRITGEMYAILNDMVQCDKKGIIKQLYIEANALKLLLLQFDQCGPVTNRQQGKNVKQHDLEKFESVKEYLKENIAHNHSLTELSRRSGLNDFKLKKGFKELFGTTVFGYLHELRMSEAAELLRNEEKTIAEIAECCGYAYVQSFCTAFKQKYGISPEKYRKKKGLCSTAETCFYNQT</sequence>
<proteinExistence type="predicted"/>
<dbReference type="PRINTS" id="PR00032">
    <property type="entry name" value="HTHARAC"/>
</dbReference>
<evidence type="ECO:0000259" key="4">
    <source>
        <dbReference type="PROSITE" id="PS01124"/>
    </source>
</evidence>
<reference evidence="6" key="1">
    <citation type="journal article" date="2019" name="Int. J. Syst. Evol. Microbiol.">
        <title>The Global Catalogue of Microorganisms (GCM) 10K type strain sequencing project: providing services to taxonomists for standard genome sequencing and annotation.</title>
        <authorList>
            <consortium name="The Broad Institute Genomics Platform"/>
            <consortium name="The Broad Institute Genome Sequencing Center for Infectious Disease"/>
            <person name="Wu L."/>
            <person name="Ma J."/>
        </authorList>
    </citation>
    <scope>NUCLEOTIDE SEQUENCE [LARGE SCALE GENOMIC DNA]</scope>
    <source>
        <strain evidence="6">KCTC 42107</strain>
    </source>
</reference>
<evidence type="ECO:0000256" key="3">
    <source>
        <dbReference type="ARBA" id="ARBA00023163"/>
    </source>
</evidence>
<dbReference type="SUPFAM" id="SSF46689">
    <property type="entry name" value="Homeodomain-like"/>
    <property type="match status" value="2"/>
</dbReference>
<evidence type="ECO:0000256" key="2">
    <source>
        <dbReference type="ARBA" id="ARBA00023125"/>
    </source>
</evidence>
<dbReference type="Proteomes" id="UP001597480">
    <property type="component" value="Unassembled WGS sequence"/>
</dbReference>
<dbReference type="InterPro" id="IPR020449">
    <property type="entry name" value="Tscrpt_reg_AraC-type_HTH"/>
</dbReference>
<dbReference type="PROSITE" id="PS00041">
    <property type="entry name" value="HTH_ARAC_FAMILY_1"/>
    <property type="match status" value="1"/>
</dbReference>
<comment type="caution">
    <text evidence="5">The sequence shown here is derived from an EMBL/GenBank/DDBJ whole genome shotgun (WGS) entry which is preliminary data.</text>
</comment>
<dbReference type="RefSeq" id="WP_379820186.1">
    <property type="nucleotide sequence ID" value="NZ_JBHUMD010000007.1"/>
</dbReference>
<organism evidence="5 6">
    <name type="scientific">Flavobacterium suzhouense</name>
    <dbReference type="NCBI Taxonomy" id="1529638"/>
    <lineage>
        <taxon>Bacteria</taxon>
        <taxon>Pseudomonadati</taxon>
        <taxon>Bacteroidota</taxon>
        <taxon>Flavobacteriia</taxon>
        <taxon>Flavobacteriales</taxon>
        <taxon>Flavobacteriaceae</taxon>
        <taxon>Flavobacterium</taxon>
    </lineage>
</organism>
<dbReference type="InterPro" id="IPR053142">
    <property type="entry name" value="PchR_regulatory_protein"/>
</dbReference>
<dbReference type="PROSITE" id="PS01124">
    <property type="entry name" value="HTH_ARAC_FAMILY_2"/>
    <property type="match status" value="1"/>
</dbReference>
<dbReference type="InterPro" id="IPR018060">
    <property type="entry name" value="HTH_AraC"/>
</dbReference>
<name>A0ABW5NTC3_9FLAO</name>
<evidence type="ECO:0000313" key="5">
    <source>
        <dbReference type="EMBL" id="MFD2601635.1"/>
    </source>
</evidence>
<dbReference type="InterPro" id="IPR009057">
    <property type="entry name" value="Homeodomain-like_sf"/>
</dbReference>
<accession>A0ABW5NTC3</accession>
<evidence type="ECO:0000313" key="6">
    <source>
        <dbReference type="Proteomes" id="UP001597480"/>
    </source>
</evidence>